<evidence type="ECO:0000259" key="7">
    <source>
        <dbReference type="Pfam" id="PF02272"/>
    </source>
</evidence>
<dbReference type="PANTHER" id="PTHR30255:SF2">
    <property type="entry name" value="SINGLE-STRANDED-DNA-SPECIFIC EXONUCLEASE RECJ"/>
    <property type="match status" value="1"/>
</dbReference>
<evidence type="ECO:0000259" key="8">
    <source>
        <dbReference type="Pfam" id="PF10141"/>
    </source>
</evidence>
<evidence type="ECO:0000313" key="10">
    <source>
        <dbReference type="EMBL" id="RBP01293.1"/>
    </source>
</evidence>
<dbReference type="InterPro" id="IPR004610">
    <property type="entry name" value="RecJ"/>
</dbReference>
<dbReference type="Gene3D" id="3.90.1640.30">
    <property type="match status" value="1"/>
</dbReference>
<feature type="domain" description="DDH" evidence="6">
    <location>
        <begin position="81"/>
        <end position="223"/>
    </location>
</feature>
<dbReference type="InterPro" id="IPR038763">
    <property type="entry name" value="DHH_sf"/>
</dbReference>
<dbReference type="OrthoDB" id="9809852at2"/>
<dbReference type="InterPro" id="IPR051673">
    <property type="entry name" value="SSDNA_exonuclease_RecJ"/>
</dbReference>
<dbReference type="Pfam" id="PF10141">
    <property type="entry name" value="ssDNA-exonuc_C"/>
    <property type="match status" value="1"/>
</dbReference>
<feature type="domain" description="Single-stranded-DNA-specific exonuclease RecJ C-terminal" evidence="8">
    <location>
        <begin position="562"/>
        <end position="763"/>
    </location>
</feature>
<evidence type="ECO:0000256" key="1">
    <source>
        <dbReference type="ARBA" id="ARBA00005915"/>
    </source>
</evidence>
<evidence type="ECO:0000313" key="11">
    <source>
        <dbReference type="Proteomes" id="UP000252254"/>
    </source>
</evidence>
<dbReference type="GO" id="GO:0008409">
    <property type="term" value="F:5'-3' exonuclease activity"/>
    <property type="evidence" value="ECO:0007669"/>
    <property type="project" value="InterPro"/>
</dbReference>
<sequence>MLQSKANWNYKKSELSSQLFSELGLPPLVEQLLIKRGIETTEDALAFLQPKLDDLHAPSLLNDIEKAKQRIDQAIDNGESVLVFGDYDADGVSSTAVLVEALRERGAMCDFYIPNRFTEGYGPNEVAFREAYEQGFQLIITVDTGIAGFAPAKLAKELGIDLIITDHHEVQEQLPDAYAIVHPKCSPNYPFKELAGVGVAFKLAHYLLGYFPKQLLDLVVIGTIADLVPLTSENRILAYHGLQAISNSKRPGIVALKKIAGIQDTVSEEDIGFLIGPRLNAVGRLQSAYPAIELLLTEDPEEAAYIANEINEINQERQKIVAKITEEAIKQVESNPLQQQHFIVVAQEGWNEGVLGIVASKLVRTYQRPAIVLTLQPEKQRAKGSARSIPAFDMFENGMEIQDLFQQFGGHAQAAGMTLPIENVDKIRERFNQLAQQKLTPEDYQEQLEIEAIISSDDIDMKLINTLTQLAPFGMANPKPLFQIKGKPAEVRQIGSKQNHLKLALQGERQVVQAIGFGIGELFHYITPQATIDLVGYLQINEWNGKKNPQIMLQDLAIKEWQLFDYRGSKFWKKQVASLEQDRTMIITADQKKADPSLPFVQYSYQQLNELDQTTQLDQFHSLILADLPKSREELQLLLKRWSPKRIIVSYHIQDDHFSQVFPKREEFKWFYGMLLKREQFVLAQDTELLAKHKGWKQGKIEFIIRVFSELEFVKIDDGIIRPMKHPQKRDLTESTVYQEMLEQAETEKLLYYSTHQELKEWMTSQMDEHGSMKEELIYGL</sequence>
<dbReference type="Gene3D" id="3.10.310.30">
    <property type="match status" value="1"/>
</dbReference>
<dbReference type="GO" id="GO:0003676">
    <property type="term" value="F:nucleic acid binding"/>
    <property type="evidence" value="ECO:0007669"/>
    <property type="project" value="InterPro"/>
</dbReference>
<dbReference type="AlphaFoldDB" id="A0A366EG42"/>
<dbReference type="Pfam" id="PF01368">
    <property type="entry name" value="DHH"/>
    <property type="match status" value="1"/>
</dbReference>
<dbReference type="InterPro" id="IPR001667">
    <property type="entry name" value="DDH_dom"/>
</dbReference>
<gene>
    <name evidence="10" type="ORF">DES48_10120</name>
</gene>
<dbReference type="Pfam" id="PF17768">
    <property type="entry name" value="RecJ_OB"/>
    <property type="match status" value="1"/>
</dbReference>
<comment type="similarity">
    <text evidence="1">Belongs to the RecJ family.</text>
</comment>
<evidence type="ECO:0000256" key="3">
    <source>
        <dbReference type="ARBA" id="ARBA00022722"/>
    </source>
</evidence>
<comment type="caution">
    <text evidence="10">The sequence shown here is derived from an EMBL/GenBank/DDBJ whole genome shotgun (WGS) entry which is preliminary data.</text>
</comment>
<organism evidence="10 11">
    <name type="scientific">Paraliobacillus ryukyuensis</name>
    <dbReference type="NCBI Taxonomy" id="200904"/>
    <lineage>
        <taxon>Bacteria</taxon>
        <taxon>Bacillati</taxon>
        <taxon>Bacillota</taxon>
        <taxon>Bacilli</taxon>
        <taxon>Bacillales</taxon>
        <taxon>Bacillaceae</taxon>
        <taxon>Paraliobacillus</taxon>
    </lineage>
</organism>
<evidence type="ECO:0000256" key="5">
    <source>
        <dbReference type="ARBA" id="ARBA00022839"/>
    </source>
</evidence>
<feature type="domain" description="RecJ OB" evidence="9">
    <location>
        <begin position="450"/>
        <end position="555"/>
    </location>
</feature>
<dbReference type="InterPro" id="IPR018779">
    <property type="entry name" value="RecJ_C"/>
</dbReference>
<dbReference type="EMBL" id="QNRI01000001">
    <property type="protein sequence ID" value="RBP01293.1"/>
    <property type="molecule type" value="Genomic_DNA"/>
</dbReference>
<keyword evidence="5 10" id="KW-0269">Exonuclease</keyword>
<evidence type="ECO:0000256" key="4">
    <source>
        <dbReference type="ARBA" id="ARBA00022801"/>
    </source>
</evidence>
<keyword evidence="11" id="KW-1185">Reference proteome</keyword>
<dbReference type="InterPro" id="IPR041122">
    <property type="entry name" value="RecJ_OB"/>
</dbReference>
<name>A0A366EG42_9BACI</name>
<dbReference type="RefSeq" id="WP_113865878.1">
    <property type="nucleotide sequence ID" value="NZ_BAABQN010000001.1"/>
</dbReference>
<dbReference type="STRING" id="200904.GCA_900168775_02405"/>
<keyword evidence="4" id="KW-0378">Hydrolase</keyword>
<dbReference type="SUPFAM" id="SSF64182">
    <property type="entry name" value="DHH phosphoesterases"/>
    <property type="match status" value="1"/>
</dbReference>
<dbReference type="GO" id="GO:0006310">
    <property type="term" value="P:DNA recombination"/>
    <property type="evidence" value="ECO:0007669"/>
    <property type="project" value="InterPro"/>
</dbReference>
<reference evidence="10 11" key="1">
    <citation type="submission" date="2018-06" db="EMBL/GenBank/DDBJ databases">
        <title>Genomic Encyclopedia of Type Strains, Phase IV (KMG-IV): sequencing the most valuable type-strain genomes for metagenomic binning, comparative biology and taxonomic classification.</title>
        <authorList>
            <person name="Goeker M."/>
        </authorList>
    </citation>
    <scope>NUCLEOTIDE SEQUENCE [LARGE SCALE GENOMIC DNA]</scope>
    <source>
        <strain evidence="10 11">DSM 15140</strain>
    </source>
</reference>
<accession>A0A366EG42</accession>
<dbReference type="NCBIfam" id="TIGR00644">
    <property type="entry name" value="recJ"/>
    <property type="match status" value="1"/>
</dbReference>
<dbReference type="InterPro" id="IPR003156">
    <property type="entry name" value="DHHA1_dom"/>
</dbReference>
<evidence type="ECO:0000259" key="9">
    <source>
        <dbReference type="Pfam" id="PF17768"/>
    </source>
</evidence>
<evidence type="ECO:0000256" key="2">
    <source>
        <dbReference type="ARBA" id="ARBA00019841"/>
    </source>
</evidence>
<dbReference type="GO" id="GO:0006281">
    <property type="term" value="P:DNA repair"/>
    <property type="evidence" value="ECO:0007669"/>
    <property type="project" value="InterPro"/>
</dbReference>
<keyword evidence="3" id="KW-0540">Nuclease</keyword>
<protein>
    <recommendedName>
        <fullName evidence="2">Single-stranded-DNA-specific exonuclease RecJ</fullName>
    </recommendedName>
</protein>
<evidence type="ECO:0000259" key="6">
    <source>
        <dbReference type="Pfam" id="PF01368"/>
    </source>
</evidence>
<dbReference type="Proteomes" id="UP000252254">
    <property type="component" value="Unassembled WGS sequence"/>
</dbReference>
<dbReference type="Pfam" id="PF02272">
    <property type="entry name" value="DHHA1"/>
    <property type="match status" value="1"/>
</dbReference>
<dbReference type="PANTHER" id="PTHR30255">
    <property type="entry name" value="SINGLE-STRANDED-DNA-SPECIFIC EXONUCLEASE RECJ"/>
    <property type="match status" value="1"/>
</dbReference>
<feature type="domain" description="DHHA1" evidence="7">
    <location>
        <begin position="341"/>
        <end position="436"/>
    </location>
</feature>
<proteinExistence type="inferred from homology"/>